<protein>
    <submittedName>
        <fullName evidence="1">Uncharacterized protein</fullName>
    </submittedName>
</protein>
<keyword evidence="2" id="KW-1185">Reference proteome</keyword>
<organism evidence="1 2">
    <name type="scientific">Ophiocordyceps polyrhachis-furcata BCC 54312</name>
    <dbReference type="NCBI Taxonomy" id="1330021"/>
    <lineage>
        <taxon>Eukaryota</taxon>
        <taxon>Fungi</taxon>
        <taxon>Dikarya</taxon>
        <taxon>Ascomycota</taxon>
        <taxon>Pezizomycotina</taxon>
        <taxon>Sordariomycetes</taxon>
        <taxon>Hypocreomycetidae</taxon>
        <taxon>Hypocreales</taxon>
        <taxon>Ophiocordycipitaceae</taxon>
        <taxon>Ophiocordyceps</taxon>
    </lineage>
</organism>
<dbReference type="Proteomes" id="UP000253664">
    <property type="component" value="Unassembled WGS sequence"/>
</dbReference>
<gene>
    <name evidence="1" type="ORF">L249_1804</name>
</gene>
<dbReference type="EMBL" id="LKCN02000001">
    <property type="protein sequence ID" value="RCI17100.1"/>
    <property type="molecule type" value="Genomic_DNA"/>
</dbReference>
<sequence>MLPTSRHTIGDRWLTVRRGRFHPLGSGRIEMEPNSWTFRFPVYMHTKDSITFFPRQSHFVFFIRYEFMQTYFIYTCGNRRDKFSISEDLFLFISFSSVLRSRALCTNTKVFLMSFSQVCYTDACYCTIIITPVRMLTVGNRRMAMNRTCMICTYACRKYHRAKSALVDVTSARDAIHFGLSPSRSLPVLSGCSPKPRSSGRALPCLAQPSPALKMATQPCKLQPTNPHYASLICIKLYGCSGSVRRPLPPSSNLQK</sequence>
<name>A0A367LRW8_9HYPO</name>
<accession>A0A367LRW8</accession>
<proteinExistence type="predicted"/>
<comment type="caution">
    <text evidence="1">The sequence shown here is derived from an EMBL/GenBank/DDBJ whole genome shotgun (WGS) entry which is preliminary data.</text>
</comment>
<reference evidence="1 2" key="1">
    <citation type="journal article" date="2015" name="BMC Genomics">
        <title>Insights from the genome of Ophiocordyceps polyrhachis-furcata to pathogenicity and host specificity in insect fungi.</title>
        <authorList>
            <person name="Wichadakul D."/>
            <person name="Kobmoo N."/>
            <person name="Ingsriswang S."/>
            <person name="Tangphatsornruang S."/>
            <person name="Chantasingh D."/>
            <person name="Luangsa-ard J.J."/>
            <person name="Eurwilaichitr L."/>
        </authorList>
    </citation>
    <scope>NUCLEOTIDE SEQUENCE [LARGE SCALE GENOMIC DNA]</scope>
    <source>
        <strain evidence="1 2">BCC 54312</strain>
    </source>
</reference>
<evidence type="ECO:0000313" key="2">
    <source>
        <dbReference type="Proteomes" id="UP000253664"/>
    </source>
</evidence>
<dbReference type="AlphaFoldDB" id="A0A367LRW8"/>
<evidence type="ECO:0000313" key="1">
    <source>
        <dbReference type="EMBL" id="RCI17100.1"/>
    </source>
</evidence>